<dbReference type="GO" id="GO:0016491">
    <property type="term" value="F:oxidoreductase activity"/>
    <property type="evidence" value="ECO:0007669"/>
    <property type="project" value="UniProtKB-KW"/>
</dbReference>
<gene>
    <name evidence="4" type="ORF">QTG54_004611</name>
</gene>
<dbReference type="SUPFAM" id="SSF51735">
    <property type="entry name" value="NAD(P)-binding Rossmann-fold domains"/>
    <property type="match status" value="1"/>
</dbReference>
<dbReference type="Gene3D" id="3.40.50.720">
    <property type="entry name" value="NAD(P)-binding Rossmann-like Domain"/>
    <property type="match status" value="1"/>
</dbReference>
<evidence type="ECO:0000256" key="1">
    <source>
        <dbReference type="ARBA" id="ARBA00010928"/>
    </source>
</evidence>
<dbReference type="EC" id="1.-.-.-" evidence="4"/>
<dbReference type="Proteomes" id="UP001224775">
    <property type="component" value="Unassembled WGS sequence"/>
</dbReference>
<dbReference type="InterPro" id="IPR051450">
    <property type="entry name" value="Gfo/Idh/MocA_Oxidoreductases"/>
</dbReference>
<dbReference type="SUPFAM" id="SSF55347">
    <property type="entry name" value="Glyceraldehyde-3-phosphate dehydrogenase-like, C-terminal domain"/>
    <property type="match status" value="1"/>
</dbReference>
<protein>
    <submittedName>
        <fullName evidence="4">Gfo/Idh/MocA family oxidoreductase</fullName>
        <ecNumber evidence="4">1.-.-.-</ecNumber>
    </submittedName>
</protein>
<dbReference type="GO" id="GO:0000166">
    <property type="term" value="F:nucleotide binding"/>
    <property type="evidence" value="ECO:0007669"/>
    <property type="project" value="InterPro"/>
</dbReference>
<dbReference type="PANTHER" id="PTHR43377">
    <property type="entry name" value="BILIVERDIN REDUCTASE A"/>
    <property type="match status" value="1"/>
</dbReference>
<dbReference type="InterPro" id="IPR055170">
    <property type="entry name" value="GFO_IDH_MocA-like_dom"/>
</dbReference>
<dbReference type="Pfam" id="PF01408">
    <property type="entry name" value="GFO_IDH_MocA"/>
    <property type="match status" value="1"/>
</dbReference>
<evidence type="ECO:0000259" key="3">
    <source>
        <dbReference type="Pfam" id="PF22725"/>
    </source>
</evidence>
<proteinExistence type="inferred from homology"/>
<accession>A0AAD9DGU3</accession>
<dbReference type="EMBL" id="JATAAI010000006">
    <property type="protein sequence ID" value="KAK1745320.1"/>
    <property type="molecule type" value="Genomic_DNA"/>
</dbReference>
<evidence type="ECO:0000313" key="5">
    <source>
        <dbReference type="Proteomes" id="UP001224775"/>
    </source>
</evidence>
<name>A0AAD9DGU3_9STRA</name>
<dbReference type="InterPro" id="IPR036291">
    <property type="entry name" value="NAD(P)-bd_dom_sf"/>
</dbReference>
<dbReference type="InterPro" id="IPR000683">
    <property type="entry name" value="Gfo/Idh/MocA-like_OxRdtase_N"/>
</dbReference>
<comment type="similarity">
    <text evidence="1">Belongs to the Gfo/Idh/MocA family.</text>
</comment>
<keyword evidence="4" id="KW-0560">Oxidoreductase</keyword>
<dbReference type="Pfam" id="PF22725">
    <property type="entry name" value="GFO_IDH_MocA_C3"/>
    <property type="match status" value="1"/>
</dbReference>
<dbReference type="AlphaFoldDB" id="A0AAD9DGU3"/>
<keyword evidence="5" id="KW-1185">Reference proteome</keyword>
<organism evidence="4 5">
    <name type="scientific">Skeletonema marinoi</name>
    <dbReference type="NCBI Taxonomy" id="267567"/>
    <lineage>
        <taxon>Eukaryota</taxon>
        <taxon>Sar</taxon>
        <taxon>Stramenopiles</taxon>
        <taxon>Ochrophyta</taxon>
        <taxon>Bacillariophyta</taxon>
        <taxon>Coscinodiscophyceae</taxon>
        <taxon>Thalassiosirophycidae</taxon>
        <taxon>Thalassiosirales</taxon>
        <taxon>Skeletonemataceae</taxon>
        <taxon>Skeletonema</taxon>
        <taxon>Skeletonema marinoi-dohrnii complex</taxon>
    </lineage>
</organism>
<feature type="domain" description="GFO/IDH/MocA-like oxidoreductase" evidence="3">
    <location>
        <begin position="191"/>
        <end position="335"/>
    </location>
</feature>
<comment type="caution">
    <text evidence="4">The sequence shown here is derived from an EMBL/GenBank/DDBJ whole genome shotgun (WGS) entry which is preliminary data.</text>
</comment>
<reference evidence="4" key="1">
    <citation type="submission" date="2023-06" db="EMBL/GenBank/DDBJ databases">
        <title>Survivors Of The Sea: Transcriptome response of Skeletonema marinoi to long-term dormancy.</title>
        <authorList>
            <person name="Pinder M.I.M."/>
            <person name="Kourtchenko O."/>
            <person name="Robertson E.K."/>
            <person name="Larsson T."/>
            <person name="Maumus F."/>
            <person name="Osuna-Cruz C.M."/>
            <person name="Vancaester E."/>
            <person name="Stenow R."/>
            <person name="Vandepoele K."/>
            <person name="Ploug H."/>
            <person name="Bruchert V."/>
            <person name="Godhe A."/>
            <person name="Topel M."/>
        </authorList>
    </citation>
    <scope>NUCLEOTIDE SEQUENCE</scope>
    <source>
        <strain evidence="4">R05AC</strain>
    </source>
</reference>
<evidence type="ECO:0000259" key="2">
    <source>
        <dbReference type="Pfam" id="PF01408"/>
    </source>
</evidence>
<sequence>MATKTPSRVAVIGCGWWSQGWHLPHLAANAPHVVIAAIVDPSPLPISTLSSSPLLSLVELSKKYNNCPHYNSVEDMLADPKVGPTLDGAIVATSHASHFQVGMALLKEGVHRRSMAEAIEKEQGGSDSVVDAGKKRSRPQSIHRALHILMEKPMTCSVDEALEMSKMSMTYPEGAFVINHTASYRPQTFVAKEIISSGQLGEIRHITATMNGGLMWLFDDKKNESWVSKTPWQKGEDSKTPMNGNGYAWGQLAHILAWIYAVLGADDVAVPKKVFCTMTHAPNTGADISLAAVITCSDGITFSISGTALLPGSQYADPPIGKRINVEIFGMEGCLLWGGDDRIPETGKLELRRSAPGKKEDGQSEFPCSQGDAANELKDGFYFEDGVQDGKGPGSMKVFLDACNSSAAKSLAFESEESTAILVDESEPKPLANDSLIGLRTVQIIDAMYKSSISGNAVDVQ</sequence>
<dbReference type="PANTHER" id="PTHR43377:SF1">
    <property type="entry name" value="BILIVERDIN REDUCTASE A"/>
    <property type="match status" value="1"/>
</dbReference>
<dbReference type="Gene3D" id="3.30.360.10">
    <property type="entry name" value="Dihydrodipicolinate Reductase, domain 2"/>
    <property type="match status" value="1"/>
</dbReference>
<evidence type="ECO:0000313" key="4">
    <source>
        <dbReference type="EMBL" id="KAK1745320.1"/>
    </source>
</evidence>
<feature type="domain" description="Gfo/Idh/MocA-like oxidoreductase N-terminal" evidence="2">
    <location>
        <begin position="8"/>
        <end position="111"/>
    </location>
</feature>